<organism evidence="1">
    <name type="scientific">bioreactor metagenome</name>
    <dbReference type="NCBI Taxonomy" id="1076179"/>
    <lineage>
        <taxon>unclassified sequences</taxon>
        <taxon>metagenomes</taxon>
        <taxon>ecological metagenomes</taxon>
    </lineage>
</organism>
<comment type="caution">
    <text evidence="1">The sequence shown here is derived from an EMBL/GenBank/DDBJ whole genome shotgun (WGS) entry which is preliminary data.</text>
</comment>
<name>A0A645FUA8_9ZZZZ</name>
<dbReference type="AlphaFoldDB" id="A0A645FUA8"/>
<accession>A0A645FUA8</accession>
<protein>
    <submittedName>
        <fullName evidence="1">Uncharacterized protein</fullName>
    </submittedName>
</protein>
<evidence type="ECO:0000313" key="1">
    <source>
        <dbReference type="EMBL" id="MPN18071.1"/>
    </source>
</evidence>
<gene>
    <name evidence="1" type="ORF">SDC9_165429</name>
</gene>
<proteinExistence type="predicted"/>
<reference evidence="1" key="1">
    <citation type="submission" date="2019-08" db="EMBL/GenBank/DDBJ databases">
        <authorList>
            <person name="Kucharzyk K."/>
            <person name="Murdoch R.W."/>
            <person name="Higgins S."/>
            <person name="Loffler F."/>
        </authorList>
    </citation>
    <scope>NUCLEOTIDE SEQUENCE</scope>
</reference>
<sequence length="146" mass="15737">MMAGDLVVFVAMHQQEAASVGGLVDVVVFHPDVAEGGAAVFAQGLVMVAGHKDHLRALARTPKHFLNHRVLGAGPVNAAAHRPEVDDVAHQEQILRFMVTKKIQQPLRLATAGAQVDIGQKDRANLLLLHVRPVTMKIADKRRAAV</sequence>
<dbReference type="EMBL" id="VSSQ01065327">
    <property type="protein sequence ID" value="MPN18071.1"/>
    <property type="molecule type" value="Genomic_DNA"/>
</dbReference>